<accession>A0A517ZUX5</accession>
<comment type="subcellular location">
    <subcellularLocation>
        <location evidence="1 10">Cell membrane</location>
        <topology evidence="1 10">Multi-pass membrane protein</topology>
    </subcellularLocation>
</comment>
<gene>
    <name evidence="12" type="ORF">Mal52_48100</name>
</gene>
<dbReference type="InterPro" id="IPR004692">
    <property type="entry name" value="SecG"/>
</dbReference>
<reference evidence="12 13" key="1">
    <citation type="submission" date="2019-02" db="EMBL/GenBank/DDBJ databases">
        <title>Deep-cultivation of Planctomycetes and their phenomic and genomic characterization uncovers novel biology.</title>
        <authorList>
            <person name="Wiegand S."/>
            <person name="Jogler M."/>
            <person name="Boedeker C."/>
            <person name="Pinto D."/>
            <person name="Vollmers J."/>
            <person name="Rivas-Marin E."/>
            <person name="Kohn T."/>
            <person name="Peeters S.H."/>
            <person name="Heuer A."/>
            <person name="Rast P."/>
            <person name="Oberbeckmann S."/>
            <person name="Bunk B."/>
            <person name="Jeske O."/>
            <person name="Meyerdierks A."/>
            <person name="Storesund J.E."/>
            <person name="Kallscheuer N."/>
            <person name="Luecker S."/>
            <person name="Lage O.M."/>
            <person name="Pohl T."/>
            <person name="Merkel B.J."/>
            <person name="Hornburger P."/>
            <person name="Mueller R.-W."/>
            <person name="Bruemmer F."/>
            <person name="Labrenz M."/>
            <person name="Spormann A.M."/>
            <person name="Op den Camp H."/>
            <person name="Overmann J."/>
            <person name="Amann R."/>
            <person name="Jetten M.S.M."/>
            <person name="Mascher T."/>
            <person name="Medema M.H."/>
            <person name="Devos D.P."/>
            <person name="Kaster A.-K."/>
            <person name="Ovreas L."/>
            <person name="Rohde M."/>
            <person name="Galperin M.Y."/>
            <person name="Jogler C."/>
        </authorList>
    </citation>
    <scope>NUCLEOTIDE SEQUENCE [LARGE SCALE GENOMIC DNA]</scope>
    <source>
        <strain evidence="12 13">Mal52</strain>
    </source>
</reference>
<dbReference type="Pfam" id="PF03840">
    <property type="entry name" value="SecG"/>
    <property type="match status" value="1"/>
</dbReference>
<comment type="function">
    <text evidence="10">Involved in protein export. Participates in an early event of protein translocation.</text>
</comment>
<sequence length="146" mass="14753">MGTFILVLLTITGLLLMFIILLQRGRGGGLAGALGGAGGQSAFGTKAGDVFTRITVGLAVFWVVLACVSIFVVKPNSLYEGGTLGNNPTAGVSAGEDKGDAEGQDATPKADGDEAAGELDLGSLEEETQPATPPSETKSGTPEKQE</sequence>
<evidence type="ECO:0000256" key="1">
    <source>
        <dbReference type="ARBA" id="ARBA00004651"/>
    </source>
</evidence>
<dbReference type="GO" id="GO:0005886">
    <property type="term" value="C:plasma membrane"/>
    <property type="evidence" value="ECO:0007669"/>
    <property type="project" value="UniProtKB-SubCell"/>
</dbReference>
<evidence type="ECO:0000313" key="13">
    <source>
        <dbReference type="Proteomes" id="UP000319383"/>
    </source>
</evidence>
<proteinExistence type="inferred from homology"/>
<evidence type="ECO:0000256" key="6">
    <source>
        <dbReference type="ARBA" id="ARBA00022927"/>
    </source>
</evidence>
<dbReference type="RefSeq" id="WP_145378823.1">
    <property type="nucleotide sequence ID" value="NZ_CAXBED010000288.1"/>
</dbReference>
<evidence type="ECO:0000256" key="2">
    <source>
        <dbReference type="ARBA" id="ARBA00008445"/>
    </source>
</evidence>
<keyword evidence="4 10" id="KW-1003">Cell membrane</keyword>
<dbReference type="GO" id="GO:0015450">
    <property type="term" value="F:protein-transporting ATPase activity"/>
    <property type="evidence" value="ECO:0007669"/>
    <property type="project" value="UniProtKB-UniRule"/>
</dbReference>
<evidence type="ECO:0000256" key="5">
    <source>
        <dbReference type="ARBA" id="ARBA00022692"/>
    </source>
</evidence>
<dbReference type="GO" id="GO:0043952">
    <property type="term" value="P:protein transport by the Sec complex"/>
    <property type="evidence" value="ECO:0007669"/>
    <property type="project" value="TreeGrafter"/>
</dbReference>
<dbReference type="EMBL" id="CP036276">
    <property type="protein sequence ID" value="QDU46292.1"/>
    <property type="molecule type" value="Genomic_DNA"/>
</dbReference>
<comment type="similarity">
    <text evidence="2 10">Belongs to the SecG family.</text>
</comment>
<organism evidence="12 13">
    <name type="scientific">Symmachiella dynata</name>
    <dbReference type="NCBI Taxonomy" id="2527995"/>
    <lineage>
        <taxon>Bacteria</taxon>
        <taxon>Pseudomonadati</taxon>
        <taxon>Planctomycetota</taxon>
        <taxon>Planctomycetia</taxon>
        <taxon>Planctomycetales</taxon>
        <taxon>Planctomycetaceae</taxon>
        <taxon>Symmachiella</taxon>
    </lineage>
</organism>
<feature type="region of interest" description="Disordered" evidence="11">
    <location>
        <begin position="78"/>
        <end position="146"/>
    </location>
</feature>
<evidence type="ECO:0000256" key="4">
    <source>
        <dbReference type="ARBA" id="ARBA00022475"/>
    </source>
</evidence>
<dbReference type="PRINTS" id="PR01651">
    <property type="entry name" value="SECGEXPORT"/>
</dbReference>
<dbReference type="PANTHER" id="PTHR34182">
    <property type="entry name" value="PROTEIN-EXPORT MEMBRANE PROTEIN SECG"/>
    <property type="match status" value="1"/>
</dbReference>
<keyword evidence="6 10" id="KW-0653">Protein transport</keyword>
<evidence type="ECO:0000256" key="7">
    <source>
        <dbReference type="ARBA" id="ARBA00022989"/>
    </source>
</evidence>
<keyword evidence="3 10" id="KW-0813">Transport</keyword>
<evidence type="ECO:0000256" key="9">
    <source>
        <dbReference type="ARBA" id="ARBA00023136"/>
    </source>
</evidence>
<dbReference type="AlphaFoldDB" id="A0A517ZUX5"/>
<keyword evidence="9 10" id="KW-0472">Membrane</keyword>
<dbReference type="PANTHER" id="PTHR34182:SF1">
    <property type="entry name" value="PROTEIN-EXPORT MEMBRANE PROTEIN SECG"/>
    <property type="match status" value="1"/>
</dbReference>
<protein>
    <recommendedName>
        <fullName evidence="10">Protein-export membrane protein SecG</fullName>
    </recommendedName>
</protein>
<dbReference type="GO" id="GO:0009306">
    <property type="term" value="P:protein secretion"/>
    <property type="evidence" value="ECO:0007669"/>
    <property type="project" value="UniProtKB-UniRule"/>
</dbReference>
<name>A0A517ZUX5_9PLAN</name>
<dbReference type="KEGG" id="sdyn:Mal52_48100"/>
<keyword evidence="13" id="KW-1185">Reference proteome</keyword>
<dbReference type="NCBIfam" id="TIGR00810">
    <property type="entry name" value="secG"/>
    <property type="match status" value="1"/>
</dbReference>
<evidence type="ECO:0000256" key="8">
    <source>
        <dbReference type="ARBA" id="ARBA00023010"/>
    </source>
</evidence>
<keyword evidence="7 10" id="KW-1133">Transmembrane helix</keyword>
<evidence type="ECO:0000256" key="3">
    <source>
        <dbReference type="ARBA" id="ARBA00022448"/>
    </source>
</evidence>
<evidence type="ECO:0000313" key="12">
    <source>
        <dbReference type="EMBL" id="QDU46292.1"/>
    </source>
</evidence>
<evidence type="ECO:0000256" key="10">
    <source>
        <dbReference type="RuleBase" id="RU365087"/>
    </source>
</evidence>
<evidence type="ECO:0000256" key="11">
    <source>
        <dbReference type="SAM" id="MobiDB-lite"/>
    </source>
</evidence>
<keyword evidence="5 10" id="KW-0812">Transmembrane</keyword>
<keyword evidence="8 10" id="KW-0811">Translocation</keyword>
<feature type="compositionally biased region" description="Acidic residues" evidence="11">
    <location>
        <begin position="113"/>
        <end position="128"/>
    </location>
</feature>
<dbReference type="GO" id="GO:0065002">
    <property type="term" value="P:intracellular protein transmembrane transport"/>
    <property type="evidence" value="ECO:0007669"/>
    <property type="project" value="TreeGrafter"/>
</dbReference>
<feature type="transmembrane region" description="Helical" evidence="10">
    <location>
        <begin position="51"/>
        <end position="73"/>
    </location>
</feature>
<comment type="caution">
    <text evidence="10">Lacks conserved residue(s) required for the propagation of feature annotation.</text>
</comment>
<dbReference type="Proteomes" id="UP000319383">
    <property type="component" value="Chromosome"/>
</dbReference>